<dbReference type="Proteomes" id="UP001501581">
    <property type="component" value="Unassembled WGS sequence"/>
</dbReference>
<dbReference type="Gene3D" id="1.10.357.140">
    <property type="entry name" value="UbiA prenyltransferase"/>
    <property type="match status" value="1"/>
</dbReference>
<keyword evidence="1" id="KW-1133">Transmembrane helix</keyword>
<proteinExistence type="predicted"/>
<evidence type="ECO:0000256" key="1">
    <source>
        <dbReference type="SAM" id="Phobius"/>
    </source>
</evidence>
<feature type="transmembrane region" description="Helical" evidence="1">
    <location>
        <begin position="233"/>
        <end position="255"/>
    </location>
</feature>
<gene>
    <name evidence="2" type="ORF">GCM10009668_25630</name>
</gene>
<reference evidence="2 3" key="1">
    <citation type="journal article" date="2019" name="Int. J. Syst. Evol. Microbiol.">
        <title>The Global Catalogue of Microorganisms (GCM) 10K type strain sequencing project: providing services to taxonomists for standard genome sequencing and annotation.</title>
        <authorList>
            <consortium name="The Broad Institute Genomics Platform"/>
            <consortium name="The Broad Institute Genome Sequencing Center for Infectious Disease"/>
            <person name="Wu L."/>
            <person name="Ma J."/>
        </authorList>
    </citation>
    <scope>NUCLEOTIDE SEQUENCE [LARGE SCALE GENOMIC DNA]</scope>
    <source>
        <strain evidence="2 3">JCM 13008</strain>
    </source>
</reference>
<keyword evidence="1" id="KW-0812">Transmembrane</keyword>
<evidence type="ECO:0000313" key="2">
    <source>
        <dbReference type="EMBL" id="GAA1105114.1"/>
    </source>
</evidence>
<evidence type="ECO:0008006" key="4">
    <source>
        <dbReference type="Google" id="ProtNLM"/>
    </source>
</evidence>
<dbReference type="RefSeq" id="WP_343995002.1">
    <property type="nucleotide sequence ID" value="NZ_BAAALG010000010.1"/>
</dbReference>
<name>A0ABN1TVN5_9ACTN</name>
<feature type="transmembrane region" description="Helical" evidence="1">
    <location>
        <begin position="132"/>
        <end position="152"/>
    </location>
</feature>
<organism evidence="2 3">
    <name type="scientific">Nocardioides dubius</name>
    <dbReference type="NCBI Taxonomy" id="317019"/>
    <lineage>
        <taxon>Bacteria</taxon>
        <taxon>Bacillati</taxon>
        <taxon>Actinomycetota</taxon>
        <taxon>Actinomycetes</taxon>
        <taxon>Propionibacteriales</taxon>
        <taxon>Nocardioidaceae</taxon>
        <taxon>Nocardioides</taxon>
    </lineage>
</organism>
<evidence type="ECO:0000313" key="3">
    <source>
        <dbReference type="Proteomes" id="UP001501581"/>
    </source>
</evidence>
<dbReference type="EMBL" id="BAAALG010000010">
    <property type="protein sequence ID" value="GAA1105114.1"/>
    <property type="molecule type" value="Genomic_DNA"/>
</dbReference>
<keyword evidence="3" id="KW-1185">Reference proteome</keyword>
<feature type="transmembrane region" description="Helical" evidence="1">
    <location>
        <begin position="159"/>
        <end position="178"/>
    </location>
</feature>
<dbReference type="InterPro" id="IPR044878">
    <property type="entry name" value="UbiA_sf"/>
</dbReference>
<protein>
    <recommendedName>
        <fullName evidence="4">4-hydroxybenzoate polyprenyltransferase</fullName>
    </recommendedName>
</protein>
<feature type="transmembrane region" description="Helical" evidence="1">
    <location>
        <begin position="190"/>
        <end position="212"/>
    </location>
</feature>
<feature type="transmembrane region" description="Helical" evidence="1">
    <location>
        <begin position="105"/>
        <end position="126"/>
    </location>
</feature>
<comment type="caution">
    <text evidence="2">The sequence shown here is derived from an EMBL/GenBank/DDBJ whole genome shotgun (WGS) entry which is preliminary data.</text>
</comment>
<keyword evidence="1" id="KW-0472">Membrane</keyword>
<sequence length="262" mass="27173">MSAKRYQPVRRIKRVNAEGVLVEQFDVARSLPVALFRASHPSRGALVALGVTVAAALAGRSTREVGLVLVTVLVGQFILGVQNDLVDRNRDRTHGREGKPIAEGYLDPGTASFAIAVAVLLVVPLSIANGRIAGSIHLVILLVAMLGNAGLLRRGRLSFLTWALTFGGFAGFLSYGGWGGEGDGGAPTVALVVCGALIGVGLHVLAALPGLVDENADGWRTLPLTLALRTGAPRLLAITVVYLVVMLAVTVFAGANFGLVAA</sequence>
<accession>A0ABN1TVN5</accession>